<evidence type="ECO:0000256" key="1">
    <source>
        <dbReference type="ARBA" id="ARBA00004496"/>
    </source>
</evidence>
<dbReference type="Pfam" id="PF00653">
    <property type="entry name" value="BIR"/>
    <property type="match status" value="2"/>
</dbReference>
<sequence>MSSVSEAISVEKPKVSPQVSKDKQSKKASKEGVASEYPLELSPPPEYLQHRIKLFEDWKAAYDEEIKKKPRVPITVTFPDGNTKEAITWETTPMDLAKQISKSLSERIVIAKVNGELFDLVRPLESNCTLELLDFEHDDGKKVFWHSSAHVLGEACERHYGCHLCIGPPLDDVPDGTSTTVYRCGPLIDLCMGPHVPHTGKIKAFEITKNSASYFLGDSKNDSLQRIYGISFPDTKQMTEYKKFVEEAARRHHKKIGQDQELFFFDELSPGSCFFLPNGTRIYNTLTDFIKSEYRKRGYQEVITPNMYNTKLWEISGHLQNYEENMFCFEIEKEKFALKPMNCPGHCLMFKHRDRSYRELPIRLADFGVLHRNELSGALAGLTRVRRFQQDDAHIFCRHDQVEEEINASLEFLKYVYGIFGFTFQLKLSTRPEKYLGTIEVWDQAEKRLEEALNKFGEPWELNPGDGAFYGPKIDITVSDAIKRKHQCATLQLDFQLPERFQLEYHTNVVGDSEGSYTRPVMIHRAILGSVERMIAILAEHFAGKWPFWLSPRQVMIIPVANSFSDYVKMVSNACFDAGLYVEYDLGENTLNKKIRNAEVAQFNFIFVVGAEEEATKSVNIRNRDDIGTKAKGQTIPLEEVVEKLVKLKNERRLQNSFRDRDTRIKMKWPYKDTEEYKATPETLAKAGFYFNPVPNSKDNVVCFLCHKSMEGWDPNDDPFEEHAKHSPDCSWAICYCSMRNFNEEQLPFNWDDKDKLPTSKKMEEARIKTFGTWWPHEGKKGWVGTIKKMAKAGFIYSPSIGSLDNVTCQYCGVGLEGWEPKDDPTKEHNKRFPLCPFFVKSSSKSKNSKTKKSRTAKVGTTKKSRKQIKSEVIDVKIKEEEMELSEMINQLKLNEPSSHYNSRNNNADQVCSMNLTDNQNNISDHMCDNQIETAEIETNKEYNEEIVVPSTGTPSPSFRPTITDEINRVTNKIYSNGQNLSSVEEIVEVEVDKEYNEEIVVPYTGTPPPSFRPVITDEINHITNNIRSNDQINITERFEKTEELNSLTNSAYYNNQMEIIEIQEDMECNKETDIPFTSTPNSVLIEPIINEHTSSESLTVNEQSAKTLTVEEVDTDKKCNVDKGYIMDKGHNLDKEYNVDKERIEDKDHIEDKENNEDKEYNEEIAFPYTNTPPPSFRPTITDEINNITDNIYNNDQMYITERFEKMELNSLTDNAYDNNRMEIINIREDMECNKEIYIPFTSTPYSSAPIEQMNSENIEDTTSEYLTVNEQTLKILAVEEVEMSKEYNKEIAITYSGTSPPSFRPTITDKTNNITDNIYNDDHIERFEKTLSVDDCLRNLTEELNSLNNNAYDNDHMEITNNKGTVIPFISTPNSLAPIESINNENTEEITSESLTANEQLTKTLTKLKEEQRMQS</sequence>
<feature type="compositionally biased region" description="Basic residues" evidence="13">
    <location>
        <begin position="847"/>
        <end position="864"/>
    </location>
</feature>
<dbReference type="PANTHER" id="PTHR11451">
    <property type="entry name" value="THREONINE-TRNA LIGASE"/>
    <property type="match status" value="1"/>
</dbReference>
<dbReference type="FunFam" id="3.10.20.30:FF:000006">
    <property type="entry name" value="Threonine--tRNA ligase, cytoplasmic"/>
    <property type="match status" value="1"/>
</dbReference>
<keyword evidence="6" id="KW-0547">Nucleotide-binding</keyword>
<evidence type="ECO:0000256" key="9">
    <source>
        <dbReference type="ARBA" id="ARBA00023146"/>
    </source>
</evidence>
<evidence type="ECO:0000256" key="4">
    <source>
        <dbReference type="ARBA" id="ARBA00022490"/>
    </source>
</evidence>
<comment type="similarity">
    <text evidence="2">Belongs to the class-II aminoacyl-tRNA synthetase family.</text>
</comment>
<dbReference type="SUPFAM" id="SSF57924">
    <property type="entry name" value="Inhibitor of apoptosis (IAP) repeat"/>
    <property type="match status" value="2"/>
</dbReference>
<dbReference type="NCBIfam" id="TIGR00418">
    <property type="entry name" value="thrS"/>
    <property type="match status" value="1"/>
</dbReference>
<dbReference type="InterPro" id="IPR001370">
    <property type="entry name" value="BIR_rpt"/>
</dbReference>
<dbReference type="CDD" id="cd01667">
    <property type="entry name" value="TGS_ThrRS"/>
    <property type="match status" value="1"/>
</dbReference>
<dbReference type="Pfam" id="PF03129">
    <property type="entry name" value="HGTP_anticodon"/>
    <property type="match status" value="1"/>
</dbReference>
<evidence type="ECO:0000259" key="15">
    <source>
        <dbReference type="PROSITE" id="PS51880"/>
    </source>
</evidence>
<dbReference type="GO" id="GO:0006435">
    <property type="term" value="P:threonyl-tRNA aminoacylation"/>
    <property type="evidence" value="ECO:0007669"/>
    <property type="project" value="InterPro"/>
</dbReference>
<dbReference type="InterPro" id="IPR006195">
    <property type="entry name" value="aa-tRNA-synth_II"/>
</dbReference>
<dbReference type="InterPro" id="IPR036621">
    <property type="entry name" value="Anticodon-bd_dom_sf"/>
</dbReference>
<comment type="catalytic activity">
    <reaction evidence="11">
        <text>tRNA(Thr) + L-threonine + ATP = L-threonyl-tRNA(Thr) + AMP + diphosphate + H(+)</text>
        <dbReference type="Rhea" id="RHEA:24624"/>
        <dbReference type="Rhea" id="RHEA-COMP:9670"/>
        <dbReference type="Rhea" id="RHEA-COMP:9704"/>
        <dbReference type="ChEBI" id="CHEBI:15378"/>
        <dbReference type="ChEBI" id="CHEBI:30616"/>
        <dbReference type="ChEBI" id="CHEBI:33019"/>
        <dbReference type="ChEBI" id="CHEBI:57926"/>
        <dbReference type="ChEBI" id="CHEBI:78442"/>
        <dbReference type="ChEBI" id="CHEBI:78534"/>
        <dbReference type="ChEBI" id="CHEBI:456215"/>
        <dbReference type="EC" id="6.1.1.3"/>
    </reaction>
</comment>
<dbReference type="Gene3D" id="3.30.980.10">
    <property type="entry name" value="Threonyl-trna Synthetase, Chain A, domain 2"/>
    <property type="match status" value="2"/>
</dbReference>
<comment type="caution">
    <text evidence="16">The sequence shown here is derived from an EMBL/GenBank/DDBJ whole genome shotgun (WGS) entry which is preliminary data.</text>
</comment>
<dbReference type="PROSITE" id="PS50862">
    <property type="entry name" value="AA_TRNA_LIGASE_II"/>
    <property type="match status" value="1"/>
</dbReference>
<dbReference type="InterPro" id="IPR012676">
    <property type="entry name" value="TGS-like"/>
</dbReference>
<reference evidence="16" key="1">
    <citation type="submission" date="2021-06" db="EMBL/GenBank/DDBJ databases">
        <authorList>
            <person name="Kallberg Y."/>
            <person name="Tangrot J."/>
            <person name="Rosling A."/>
        </authorList>
    </citation>
    <scope>NUCLEOTIDE SEQUENCE</scope>
    <source>
        <strain evidence="16">FL966</strain>
    </source>
</reference>
<dbReference type="EMBL" id="CAJVQA010001706">
    <property type="protein sequence ID" value="CAG8523023.1"/>
    <property type="molecule type" value="Genomic_DNA"/>
</dbReference>
<dbReference type="Gene3D" id="3.10.20.30">
    <property type="match status" value="1"/>
</dbReference>
<evidence type="ECO:0000256" key="7">
    <source>
        <dbReference type="ARBA" id="ARBA00022840"/>
    </source>
</evidence>
<dbReference type="GO" id="GO:0005739">
    <property type="term" value="C:mitochondrion"/>
    <property type="evidence" value="ECO:0007669"/>
    <property type="project" value="TreeGrafter"/>
</dbReference>
<evidence type="ECO:0000256" key="3">
    <source>
        <dbReference type="ARBA" id="ARBA00013163"/>
    </source>
</evidence>
<evidence type="ECO:0000313" key="17">
    <source>
        <dbReference type="Proteomes" id="UP000789759"/>
    </source>
</evidence>
<keyword evidence="4" id="KW-0963">Cytoplasm</keyword>
<dbReference type="Proteomes" id="UP000789759">
    <property type="component" value="Unassembled WGS sequence"/>
</dbReference>
<dbReference type="OrthoDB" id="5423599at2759"/>
<evidence type="ECO:0000256" key="5">
    <source>
        <dbReference type="ARBA" id="ARBA00022598"/>
    </source>
</evidence>
<evidence type="ECO:0000259" key="14">
    <source>
        <dbReference type="PROSITE" id="PS50862"/>
    </source>
</evidence>
<feature type="region of interest" description="Disordered" evidence="13">
    <location>
        <begin position="842"/>
        <end position="864"/>
    </location>
</feature>
<protein>
    <recommendedName>
        <fullName evidence="12">Threonine--tRNA ligase, cytoplasmic</fullName>
        <ecNumber evidence="3">6.1.1.3</ecNumber>
    </recommendedName>
    <alternativeName>
        <fullName evidence="10">Threonyl-tRNA synthetase</fullName>
    </alternativeName>
</protein>
<dbReference type="InterPro" id="IPR004154">
    <property type="entry name" value="Anticodon-bd"/>
</dbReference>
<dbReference type="InterPro" id="IPR012947">
    <property type="entry name" value="tRNA_SAD"/>
</dbReference>
<dbReference type="InterPro" id="IPR004095">
    <property type="entry name" value="TGS"/>
</dbReference>
<evidence type="ECO:0000256" key="12">
    <source>
        <dbReference type="ARBA" id="ARBA00073157"/>
    </source>
</evidence>
<dbReference type="InterPro" id="IPR002320">
    <property type="entry name" value="Thr-tRNA-ligase_IIa"/>
</dbReference>
<evidence type="ECO:0000256" key="10">
    <source>
        <dbReference type="ARBA" id="ARBA00031900"/>
    </source>
</evidence>
<dbReference type="GO" id="GO:0004829">
    <property type="term" value="F:threonine-tRNA ligase activity"/>
    <property type="evidence" value="ECO:0007669"/>
    <property type="project" value="UniProtKB-EC"/>
</dbReference>
<dbReference type="SMART" id="SM00238">
    <property type="entry name" value="BIR"/>
    <property type="match status" value="2"/>
</dbReference>
<accession>A0A9N9AB97</accession>
<keyword evidence="8" id="KW-0648">Protein biosynthesis</keyword>
<evidence type="ECO:0000256" key="6">
    <source>
        <dbReference type="ARBA" id="ARBA00022741"/>
    </source>
</evidence>
<dbReference type="GO" id="GO:0005524">
    <property type="term" value="F:ATP binding"/>
    <property type="evidence" value="ECO:0007669"/>
    <property type="project" value="UniProtKB-KW"/>
</dbReference>
<dbReference type="FunFam" id="3.40.50.800:FF:000003">
    <property type="entry name" value="Threonine--tRNA ligase 2, cytoplasmic"/>
    <property type="match status" value="1"/>
</dbReference>
<dbReference type="SUPFAM" id="SSF52954">
    <property type="entry name" value="Class II aaRS ABD-related"/>
    <property type="match status" value="1"/>
</dbReference>
<feature type="domain" description="Aminoacyl-transfer RNA synthetases class-II family profile" evidence="14">
    <location>
        <begin position="277"/>
        <end position="547"/>
    </location>
</feature>
<dbReference type="PANTHER" id="PTHR11451:SF46">
    <property type="entry name" value="THREONINE--TRNA LIGASE"/>
    <property type="match status" value="1"/>
</dbReference>
<dbReference type="SUPFAM" id="SSF55186">
    <property type="entry name" value="ThrRS/AlaRS common domain"/>
    <property type="match status" value="1"/>
</dbReference>
<dbReference type="Gene3D" id="1.10.1170.10">
    <property type="entry name" value="Inhibitor Of Apoptosis Protein (2mihbC-IAP-1), Chain A"/>
    <property type="match status" value="2"/>
</dbReference>
<comment type="subcellular location">
    <subcellularLocation>
        <location evidence="1">Cytoplasm</location>
    </subcellularLocation>
</comment>
<feature type="domain" description="TGS" evidence="15">
    <location>
        <begin position="70"/>
        <end position="134"/>
    </location>
</feature>
<dbReference type="CDD" id="cd00771">
    <property type="entry name" value="ThrRS_core"/>
    <property type="match status" value="1"/>
</dbReference>
<feature type="region of interest" description="Disordered" evidence="13">
    <location>
        <begin position="1"/>
        <end position="41"/>
    </location>
</feature>
<dbReference type="SUPFAM" id="SSF55681">
    <property type="entry name" value="Class II aaRS and biotin synthetases"/>
    <property type="match status" value="1"/>
</dbReference>
<dbReference type="PROSITE" id="PS50143">
    <property type="entry name" value="BIR_REPEAT_2"/>
    <property type="match status" value="2"/>
</dbReference>
<dbReference type="InterPro" id="IPR002314">
    <property type="entry name" value="aa-tRNA-synt_IIb"/>
</dbReference>
<dbReference type="Gene3D" id="3.40.50.800">
    <property type="entry name" value="Anticodon-binding domain"/>
    <property type="match status" value="1"/>
</dbReference>
<dbReference type="Pfam" id="PF02824">
    <property type="entry name" value="TGS"/>
    <property type="match status" value="1"/>
</dbReference>
<dbReference type="PROSITE" id="PS51880">
    <property type="entry name" value="TGS"/>
    <property type="match status" value="1"/>
</dbReference>
<dbReference type="Gene3D" id="3.30.930.10">
    <property type="entry name" value="Bira Bifunctional Protein, Domain 2"/>
    <property type="match status" value="1"/>
</dbReference>
<dbReference type="CDD" id="cd00860">
    <property type="entry name" value="ThrRS_anticodon"/>
    <property type="match status" value="1"/>
</dbReference>
<dbReference type="CDD" id="cd00022">
    <property type="entry name" value="BIR"/>
    <property type="match status" value="2"/>
</dbReference>
<keyword evidence="17" id="KW-1185">Reference proteome</keyword>
<keyword evidence="5" id="KW-0436">Ligase</keyword>
<evidence type="ECO:0000313" key="16">
    <source>
        <dbReference type="EMBL" id="CAG8523023.1"/>
    </source>
</evidence>
<evidence type="ECO:0000256" key="11">
    <source>
        <dbReference type="ARBA" id="ARBA00049515"/>
    </source>
</evidence>
<dbReference type="FunFam" id="3.30.930.10:FF:000009">
    <property type="entry name" value="Threonine--tRNA ligase 2, cytoplasmic"/>
    <property type="match status" value="1"/>
</dbReference>
<gene>
    <name evidence="16" type="ORF">CPELLU_LOCUS3478</name>
</gene>
<dbReference type="SMART" id="SM00863">
    <property type="entry name" value="tRNA_SAD"/>
    <property type="match status" value="1"/>
</dbReference>
<evidence type="ECO:0000256" key="8">
    <source>
        <dbReference type="ARBA" id="ARBA00022917"/>
    </source>
</evidence>
<dbReference type="InterPro" id="IPR045864">
    <property type="entry name" value="aa-tRNA-synth_II/BPL/LPL"/>
</dbReference>
<dbReference type="EC" id="6.1.1.3" evidence="3"/>
<dbReference type="PRINTS" id="PR01047">
    <property type="entry name" value="TRNASYNTHTHR"/>
</dbReference>
<name>A0A9N9AB97_9GLOM</name>
<organism evidence="16 17">
    <name type="scientific">Cetraspora pellucida</name>
    <dbReference type="NCBI Taxonomy" id="1433469"/>
    <lineage>
        <taxon>Eukaryota</taxon>
        <taxon>Fungi</taxon>
        <taxon>Fungi incertae sedis</taxon>
        <taxon>Mucoromycota</taxon>
        <taxon>Glomeromycotina</taxon>
        <taxon>Glomeromycetes</taxon>
        <taxon>Diversisporales</taxon>
        <taxon>Gigasporaceae</taxon>
        <taxon>Cetraspora</taxon>
    </lineage>
</organism>
<dbReference type="HAMAP" id="MF_00184">
    <property type="entry name" value="Thr_tRNA_synth"/>
    <property type="match status" value="1"/>
</dbReference>
<dbReference type="InterPro" id="IPR018163">
    <property type="entry name" value="Thr/Ala-tRNA-synth_IIc_edit"/>
</dbReference>
<dbReference type="Pfam" id="PF00587">
    <property type="entry name" value="tRNA-synt_2b"/>
    <property type="match status" value="1"/>
</dbReference>
<proteinExistence type="inferred from homology"/>
<dbReference type="InterPro" id="IPR047246">
    <property type="entry name" value="ThrRS_anticodon"/>
</dbReference>
<feature type="compositionally biased region" description="Basic and acidic residues" evidence="13">
    <location>
        <begin position="9"/>
        <end position="30"/>
    </location>
</feature>
<evidence type="ECO:0000256" key="2">
    <source>
        <dbReference type="ARBA" id="ARBA00008226"/>
    </source>
</evidence>
<keyword evidence="7" id="KW-0067">ATP-binding</keyword>
<dbReference type="SUPFAM" id="SSF81271">
    <property type="entry name" value="TGS-like"/>
    <property type="match status" value="1"/>
</dbReference>
<dbReference type="Pfam" id="PF07973">
    <property type="entry name" value="tRNA_SAD"/>
    <property type="match status" value="1"/>
</dbReference>
<evidence type="ECO:0000256" key="13">
    <source>
        <dbReference type="SAM" id="MobiDB-lite"/>
    </source>
</evidence>
<keyword evidence="9" id="KW-0030">Aminoacyl-tRNA synthetase</keyword>
<dbReference type="InterPro" id="IPR033728">
    <property type="entry name" value="ThrRS_core"/>
</dbReference>
<dbReference type="InterPro" id="IPR012675">
    <property type="entry name" value="Beta-grasp_dom_sf"/>
</dbReference>